<feature type="transmembrane region" description="Helical" evidence="16">
    <location>
        <begin position="504"/>
        <end position="522"/>
    </location>
</feature>
<dbReference type="InterPro" id="IPR036259">
    <property type="entry name" value="MFS_trans_sf"/>
</dbReference>
<keyword evidence="24" id="KW-1185">Reference proteome</keyword>
<comment type="similarity">
    <text evidence="2 15">Belongs to the major facilitator superfamily. Sugar transporter (TC 2.A.1.1) family.</text>
</comment>
<evidence type="ECO:0000256" key="9">
    <source>
        <dbReference type="ARBA" id="ARBA00044648"/>
    </source>
</evidence>
<dbReference type="EMBL" id="RCMG01000055">
    <property type="protein sequence ID" value="KAG2865605.1"/>
    <property type="molecule type" value="Genomic_DNA"/>
</dbReference>
<proteinExistence type="inferred from homology"/>
<dbReference type="EMBL" id="RCMK01000048">
    <property type="protein sequence ID" value="KAG2951713.1"/>
    <property type="molecule type" value="Genomic_DNA"/>
</dbReference>
<dbReference type="Proteomes" id="UP000735874">
    <property type="component" value="Unassembled WGS sequence"/>
</dbReference>
<keyword evidence="5 16" id="KW-0812">Transmembrane</keyword>
<dbReference type="Proteomes" id="UP000736787">
    <property type="component" value="Unassembled WGS sequence"/>
</dbReference>
<dbReference type="EMBL" id="RCMI01000032">
    <property type="protein sequence ID" value="KAG2940903.1"/>
    <property type="molecule type" value="Genomic_DNA"/>
</dbReference>
<evidence type="ECO:0000256" key="6">
    <source>
        <dbReference type="ARBA" id="ARBA00022989"/>
    </source>
</evidence>
<dbReference type="EMBL" id="RCML01000031">
    <property type="protein sequence ID" value="KAG2996907.1"/>
    <property type="molecule type" value="Genomic_DNA"/>
</dbReference>
<keyword evidence="6 16" id="KW-1133">Transmembrane helix</keyword>
<dbReference type="FunFam" id="1.20.1250.20:FF:000780">
    <property type="entry name" value="Proton myo-inositol cotransporter"/>
    <property type="match status" value="1"/>
</dbReference>
<name>A0A329SUH1_9STRA</name>
<feature type="transmembrane region" description="Helical" evidence="16">
    <location>
        <begin position="474"/>
        <end position="498"/>
    </location>
</feature>
<dbReference type="PROSITE" id="PS00217">
    <property type="entry name" value="SUGAR_TRANSPORT_2"/>
    <property type="match status" value="1"/>
</dbReference>
<gene>
    <name evidence="23" type="ORF">PC110_g3117</name>
    <name evidence="18" type="ORF">PC113_g3546</name>
    <name evidence="19" type="ORF">PC115_g2245</name>
    <name evidence="20" type="ORF">PC117_g3365</name>
    <name evidence="21" type="ORF">PC118_g2185</name>
    <name evidence="22" type="ORF">PC129_g2278</name>
</gene>
<comment type="catalytic activity">
    <reaction evidence="12">
        <text>D-glucosamine(out) = D-glucosamine(in)</text>
        <dbReference type="Rhea" id="RHEA:78423"/>
        <dbReference type="ChEBI" id="CHEBI:58723"/>
    </reaction>
    <physiologicalReaction direction="left-to-right" evidence="12">
        <dbReference type="Rhea" id="RHEA:78424"/>
    </physiologicalReaction>
</comment>
<feature type="transmembrane region" description="Helical" evidence="16">
    <location>
        <begin position="269"/>
        <end position="292"/>
    </location>
</feature>
<dbReference type="EMBL" id="RCMV01000040">
    <property type="protein sequence ID" value="KAG3227173.1"/>
    <property type="molecule type" value="Genomic_DNA"/>
</dbReference>
<organism evidence="23 24">
    <name type="scientific">Phytophthora cactorum</name>
    <dbReference type="NCBI Taxonomy" id="29920"/>
    <lineage>
        <taxon>Eukaryota</taxon>
        <taxon>Sar</taxon>
        <taxon>Stramenopiles</taxon>
        <taxon>Oomycota</taxon>
        <taxon>Peronosporomycetes</taxon>
        <taxon>Peronosporales</taxon>
        <taxon>Peronosporaceae</taxon>
        <taxon>Phytophthora</taxon>
    </lineage>
</organism>
<evidence type="ECO:0000313" key="19">
    <source>
        <dbReference type="EMBL" id="KAG2940903.1"/>
    </source>
</evidence>
<reference evidence="23 24" key="1">
    <citation type="submission" date="2018-01" db="EMBL/GenBank/DDBJ databases">
        <title>Draft genome of the strawberry crown rot pathogen Phytophthora cactorum.</title>
        <authorList>
            <person name="Armitage A.D."/>
            <person name="Lysoe E."/>
            <person name="Nellist C.F."/>
            <person name="Harrison R.J."/>
            <person name="Brurberg M.B."/>
        </authorList>
    </citation>
    <scope>NUCLEOTIDE SEQUENCE [LARGE SCALE GENOMIC DNA]</scope>
    <source>
        <strain evidence="23 24">10300</strain>
    </source>
</reference>
<comment type="catalytic activity">
    <reaction evidence="9">
        <text>D-glucose(out) = D-glucose(in)</text>
        <dbReference type="Rhea" id="RHEA:60376"/>
        <dbReference type="ChEBI" id="CHEBI:4167"/>
    </reaction>
    <physiologicalReaction direction="left-to-right" evidence="9">
        <dbReference type="Rhea" id="RHEA:60377"/>
    </physiologicalReaction>
</comment>
<dbReference type="VEuPathDB" id="FungiDB:PC110_g3117"/>
<dbReference type="PRINTS" id="PR00171">
    <property type="entry name" value="SUGRTRNSPORT"/>
</dbReference>
<feature type="transmembrane region" description="Helical" evidence="16">
    <location>
        <begin position="336"/>
        <end position="359"/>
    </location>
</feature>
<comment type="catalytic activity">
    <reaction evidence="11">
        <text>D-mannose(out) = D-mannose(in)</text>
        <dbReference type="Rhea" id="RHEA:78391"/>
        <dbReference type="ChEBI" id="CHEBI:4208"/>
    </reaction>
    <physiologicalReaction direction="left-to-right" evidence="11">
        <dbReference type="Rhea" id="RHEA:78392"/>
    </physiologicalReaction>
</comment>
<sequence length="553" mass="59879">MASLHNAAGSCQEATPLVAKTQHNPMILYLLTLCSTIGGFLFGYDTGVISGALVLLKDPKVFHLTDLQSESVVSAAVFGAIAGAALSSCGNHMLGRRPVILLSSAMFATGSISMAMAETFIELLFGRLIVGVAIGFASMTVPLYIAEVSPPDIRGRLVSLNTALVTGGQFFSGVLDALLADMDNGWRYMLGLAAIPALVQFLGFLLLPESPRYLISKGKREEAWAALKQIRGTDDIQTEVNHIEAEILRAEEENVNIWEALRSRAVLRALGLGCFLQALQQLCGINTVMYYGATIIQLAGFTDPTTAIWLSALVSFSNFIFTFVGIYLVDRKGRRLLTIGSLVGIVLSLTALGASFYAAELQSVESLGVGECSQLSTCLDCITSTTCGFCLEGKVSETSPVRGNLCLPGTPTSTIQGSCVHSNWAFESCPSETRTAGWVVLVTLFIYLACFASGMGCMPWTINAEIYPLHVRSFALSIATSVNWLFNLFVSFTFLTVVDVLEPYGAFWLYASFALFGLAYLWRELPETKGLELEEIQSIFEMQERGIKGRFTQ</sequence>
<comment type="catalytic activity">
    <reaction evidence="13">
        <text>D-fructose(out) = D-fructose(in)</text>
        <dbReference type="Rhea" id="RHEA:60372"/>
        <dbReference type="ChEBI" id="CHEBI:37721"/>
    </reaction>
    <physiologicalReaction direction="left-to-right" evidence="13">
        <dbReference type="Rhea" id="RHEA:60373"/>
    </physiologicalReaction>
</comment>
<evidence type="ECO:0000256" key="5">
    <source>
        <dbReference type="ARBA" id="ARBA00022692"/>
    </source>
</evidence>
<evidence type="ECO:0000256" key="3">
    <source>
        <dbReference type="ARBA" id="ARBA00011738"/>
    </source>
</evidence>
<feature type="transmembrane region" description="Helical" evidence="16">
    <location>
        <begin position="307"/>
        <end position="329"/>
    </location>
</feature>
<evidence type="ECO:0000256" key="1">
    <source>
        <dbReference type="ARBA" id="ARBA00004141"/>
    </source>
</evidence>
<dbReference type="EMBL" id="MJFZ01000043">
    <property type="protein sequence ID" value="RAW40693.1"/>
    <property type="molecule type" value="Genomic_DNA"/>
</dbReference>
<dbReference type="Proteomes" id="UP000697107">
    <property type="component" value="Unassembled WGS sequence"/>
</dbReference>
<feature type="transmembrane region" description="Helical" evidence="16">
    <location>
        <begin position="186"/>
        <end position="207"/>
    </location>
</feature>
<dbReference type="InterPro" id="IPR003663">
    <property type="entry name" value="Sugar/inositol_transpt"/>
</dbReference>
<evidence type="ECO:0000313" key="18">
    <source>
        <dbReference type="EMBL" id="KAG2865605.1"/>
    </source>
</evidence>
<evidence type="ECO:0000256" key="15">
    <source>
        <dbReference type="RuleBase" id="RU003346"/>
    </source>
</evidence>
<comment type="subunit">
    <text evidence="3">Homodimer.</text>
</comment>
<dbReference type="Gene3D" id="1.20.1250.20">
    <property type="entry name" value="MFS general substrate transporter like domains"/>
    <property type="match status" value="2"/>
</dbReference>
<evidence type="ECO:0000313" key="20">
    <source>
        <dbReference type="EMBL" id="KAG2951713.1"/>
    </source>
</evidence>
<protein>
    <recommendedName>
        <fullName evidence="14">Hexose transporter 1</fullName>
    </recommendedName>
</protein>
<dbReference type="GO" id="GO:0022857">
    <property type="term" value="F:transmembrane transporter activity"/>
    <property type="evidence" value="ECO:0007669"/>
    <property type="project" value="InterPro"/>
</dbReference>
<feature type="transmembrane region" description="Helical" evidence="16">
    <location>
        <begin position="157"/>
        <end position="180"/>
    </location>
</feature>
<dbReference type="InterPro" id="IPR050814">
    <property type="entry name" value="Myo-inositol_Transporter"/>
</dbReference>
<evidence type="ECO:0000313" key="22">
    <source>
        <dbReference type="EMBL" id="KAG3227173.1"/>
    </source>
</evidence>
<dbReference type="PANTHER" id="PTHR48020">
    <property type="entry name" value="PROTON MYO-INOSITOL COTRANSPORTER"/>
    <property type="match status" value="1"/>
</dbReference>
<evidence type="ECO:0000256" key="2">
    <source>
        <dbReference type="ARBA" id="ARBA00010992"/>
    </source>
</evidence>
<feature type="transmembrane region" description="Helical" evidence="16">
    <location>
        <begin position="67"/>
        <end position="87"/>
    </location>
</feature>
<comment type="catalytic activity">
    <reaction evidence="8">
        <text>D-galactose(in) = D-galactose(out)</text>
        <dbReference type="Rhea" id="RHEA:34915"/>
        <dbReference type="ChEBI" id="CHEBI:4139"/>
    </reaction>
    <physiologicalReaction direction="right-to-left" evidence="8">
        <dbReference type="Rhea" id="RHEA:34917"/>
    </physiologicalReaction>
</comment>
<feature type="transmembrane region" description="Helical" evidence="16">
    <location>
        <begin position="99"/>
        <end position="117"/>
    </location>
</feature>
<feature type="transmembrane region" description="Helical" evidence="16">
    <location>
        <begin position="27"/>
        <end position="55"/>
    </location>
</feature>
<dbReference type="NCBIfam" id="TIGR00879">
    <property type="entry name" value="SP"/>
    <property type="match status" value="1"/>
</dbReference>
<dbReference type="Pfam" id="PF00083">
    <property type="entry name" value="Sugar_tr"/>
    <property type="match status" value="2"/>
</dbReference>
<evidence type="ECO:0000256" key="12">
    <source>
        <dbReference type="ARBA" id="ARBA00044668"/>
    </source>
</evidence>
<evidence type="ECO:0000256" key="8">
    <source>
        <dbReference type="ARBA" id="ARBA00044637"/>
    </source>
</evidence>
<evidence type="ECO:0000256" key="10">
    <source>
        <dbReference type="ARBA" id="ARBA00044656"/>
    </source>
</evidence>
<dbReference type="PANTHER" id="PTHR48020:SF12">
    <property type="entry name" value="PROTON MYO-INOSITOL COTRANSPORTER"/>
    <property type="match status" value="1"/>
</dbReference>
<evidence type="ECO:0000256" key="16">
    <source>
        <dbReference type="SAM" id="Phobius"/>
    </source>
</evidence>
<dbReference type="SUPFAM" id="SSF103473">
    <property type="entry name" value="MFS general substrate transporter"/>
    <property type="match status" value="1"/>
</dbReference>
<comment type="catalytic activity">
    <reaction evidence="10">
        <text>D-xylose(out) = D-xylose(in)</text>
        <dbReference type="Rhea" id="RHEA:78427"/>
        <dbReference type="ChEBI" id="CHEBI:53455"/>
    </reaction>
    <physiologicalReaction direction="left-to-right" evidence="10">
        <dbReference type="Rhea" id="RHEA:78428"/>
    </physiologicalReaction>
</comment>
<keyword evidence="4 15" id="KW-0813">Transport</keyword>
<dbReference type="GO" id="GO:0016020">
    <property type="term" value="C:membrane"/>
    <property type="evidence" value="ECO:0007669"/>
    <property type="project" value="UniProtKB-SubCell"/>
</dbReference>
<keyword evidence="7 16" id="KW-0472">Membrane</keyword>
<evidence type="ECO:0000259" key="17">
    <source>
        <dbReference type="PROSITE" id="PS50850"/>
    </source>
</evidence>
<dbReference type="InterPro" id="IPR005828">
    <property type="entry name" value="MFS_sugar_transport-like"/>
</dbReference>
<evidence type="ECO:0000256" key="11">
    <source>
        <dbReference type="ARBA" id="ARBA00044662"/>
    </source>
</evidence>
<comment type="subcellular location">
    <subcellularLocation>
        <location evidence="1">Membrane</location>
        <topology evidence="1">Multi-pass membrane protein</topology>
    </subcellularLocation>
</comment>
<evidence type="ECO:0000256" key="7">
    <source>
        <dbReference type="ARBA" id="ARBA00023136"/>
    </source>
</evidence>
<feature type="transmembrane region" description="Helical" evidence="16">
    <location>
        <begin position="436"/>
        <end position="462"/>
    </location>
</feature>
<evidence type="ECO:0000313" key="21">
    <source>
        <dbReference type="EMBL" id="KAG2996907.1"/>
    </source>
</evidence>
<accession>A0A329SUH1</accession>
<dbReference type="Proteomes" id="UP000251314">
    <property type="component" value="Unassembled WGS sequence"/>
</dbReference>
<dbReference type="Proteomes" id="UP000760860">
    <property type="component" value="Unassembled WGS sequence"/>
</dbReference>
<evidence type="ECO:0000256" key="14">
    <source>
        <dbReference type="ARBA" id="ARBA00044780"/>
    </source>
</evidence>
<dbReference type="PROSITE" id="PS50850">
    <property type="entry name" value="MFS"/>
    <property type="match status" value="1"/>
</dbReference>
<evidence type="ECO:0000313" key="24">
    <source>
        <dbReference type="Proteomes" id="UP000251314"/>
    </source>
</evidence>
<dbReference type="InterPro" id="IPR020846">
    <property type="entry name" value="MFS_dom"/>
</dbReference>
<reference evidence="18" key="2">
    <citation type="submission" date="2018-10" db="EMBL/GenBank/DDBJ databases">
        <title>Effector identification in a new, highly contiguous assembly of the strawberry crown rot pathogen Phytophthora cactorum.</title>
        <authorList>
            <person name="Armitage A.D."/>
            <person name="Nellist C.F."/>
            <person name="Bates H."/>
            <person name="Vickerstaff R.J."/>
            <person name="Harrison R.J."/>
        </authorList>
    </citation>
    <scope>NUCLEOTIDE SEQUENCE</scope>
    <source>
        <strain evidence="18">15-7</strain>
        <strain evidence="19">4032</strain>
        <strain evidence="20">4040</strain>
        <strain evidence="21">P415</strain>
        <strain evidence="22">P421</strain>
    </source>
</reference>
<evidence type="ECO:0000256" key="4">
    <source>
        <dbReference type="ARBA" id="ARBA00022448"/>
    </source>
</evidence>
<feature type="transmembrane region" description="Helical" evidence="16">
    <location>
        <begin position="123"/>
        <end position="145"/>
    </location>
</feature>
<evidence type="ECO:0000256" key="13">
    <source>
        <dbReference type="ARBA" id="ARBA00044710"/>
    </source>
</evidence>
<evidence type="ECO:0000313" key="23">
    <source>
        <dbReference type="EMBL" id="RAW40693.1"/>
    </source>
</evidence>
<dbReference type="AlphaFoldDB" id="A0A329SUH1"/>
<feature type="domain" description="Major facilitator superfamily (MFS) profile" evidence="17">
    <location>
        <begin position="31"/>
        <end position="529"/>
    </location>
</feature>
<dbReference type="STRING" id="29920.A0A329SUH1"/>
<dbReference type="Proteomes" id="UP000774804">
    <property type="component" value="Unassembled WGS sequence"/>
</dbReference>
<dbReference type="InterPro" id="IPR005829">
    <property type="entry name" value="Sugar_transporter_CS"/>
</dbReference>
<dbReference type="OrthoDB" id="6339427at2759"/>
<comment type="caution">
    <text evidence="23">The sequence shown here is derived from an EMBL/GenBank/DDBJ whole genome shotgun (WGS) entry which is preliminary data.</text>
</comment>